<dbReference type="Proteomes" id="UP000032503">
    <property type="component" value="Unassembled WGS sequence"/>
</dbReference>
<evidence type="ECO:0000256" key="5">
    <source>
        <dbReference type="RuleBase" id="RU004478"/>
    </source>
</evidence>
<dbReference type="Pfam" id="PF01025">
    <property type="entry name" value="GrpE"/>
    <property type="match status" value="1"/>
</dbReference>
<evidence type="ECO:0000256" key="6">
    <source>
        <dbReference type="SAM" id="MobiDB-lite"/>
    </source>
</evidence>
<evidence type="ECO:0000313" key="10">
    <source>
        <dbReference type="Proteomes" id="UP000189735"/>
    </source>
</evidence>
<dbReference type="PROSITE" id="PS01071">
    <property type="entry name" value="GRPE"/>
    <property type="match status" value="1"/>
</dbReference>
<dbReference type="SUPFAM" id="SSF58014">
    <property type="entry name" value="Coiled-coil domain of nucleotide exchange factor GrpE"/>
    <property type="match status" value="1"/>
</dbReference>
<dbReference type="SUPFAM" id="SSF51064">
    <property type="entry name" value="Head domain of nucleotide exchange factor GrpE"/>
    <property type="match status" value="1"/>
</dbReference>
<dbReference type="GO" id="GO:0006457">
    <property type="term" value="P:protein folding"/>
    <property type="evidence" value="ECO:0007669"/>
    <property type="project" value="InterPro"/>
</dbReference>
<evidence type="ECO:0000256" key="1">
    <source>
        <dbReference type="ARBA" id="ARBA00009054"/>
    </source>
</evidence>
<keyword evidence="2 3" id="KW-0143">Chaperone</keyword>
<dbReference type="GO" id="GO:0000774">
    <property type="term" value="F:adenyl-nucleotide exchange factor activity"/>
    <property type="evidence" value="ECO:0007669"/>
    <property type="project" value="InterPro"/>
</dbReference>
<dbReference type="GO" id="GO:0005737">
    <property type="term" value="C:cytoplasm"/>
    <property type="evidence" value="ECO:0007669"/>
    <property type="project" value="UniProtKB-SubCell"/>
</dbReference>
<feature type="region of interest" description="Disordered" evidence="6">
    <location>
        <begin position="1"/>
        <end position="60"/>
    </location>
</feature>
<name>A0A1T4XGT6_9MICO</name>
<protein>
    <recommendedName>
        <fullName evidence="3 4">Protein GrpE</fullName>
    </recommendedName>
    <alternativeName>
        <fullName evidence="3">HSP-70 cofactor</fullName>
    </alternativeName>
</protein>
<evidence type="ECO:0000313" key="9">
    <source>
        <dbReference type="Proteomes" id="UP000032503"/>
    </source>
</evidence>
<dbReference type="InterPro" id="IPR000740">
    <property type="entry name" value="GrpE"/>
</dbReference>
<dbReference type="PANTHER" id="PTHR21237:SF23">
    <property type="entry name" value="GRPE PROTEIN HOMOLOG, MITOCHONDRIAL"/>
    <property type="match status" value="1"/>
</dbReference>
<accession>A0A1T4XGT6</accession>
<dbReference type="CDD" id="cd00446">
    <property type="entry name" value="GrpE"/>
    <property type="match status" value="1"/>
</dbReference>
<evidence type="ECO:0000313" key="8">
    <source>
        <dbReference type="EMBL" id="SKA88812.1"/>
    </source>
</evidence>
<dbReference type="EMBL" id="JYFC01000002">
    <property type="protein sequence ID" value="KJC64908.1"/>
    <property type="molecule type" value="Genomic_DNA"/>
</dbReference>
<evidence type="ECO:0000256" key="3">
    <source>
        <dbReference type="HAMAP-Rule" id="MF_01151"/>
    </source>
</evidence>
<dbReference type="Gene3D" id="2.30.22.10">
    <property type="entry name" value="Head domain of nucleotide exchange factor GrpE"/>
    <property type="match status" value="1"/>
</dbReference>
<dbReference type="PRINTS" id="PR00773">
    <property type="entry name" value="GRPEPROTEIN"/>
</dbReference>
<keyword evidence="3 4" id="KW-0346">Stress response</keyword>
<organism evidence="8 10">
    <name type="scientific">Agreia bicolorata</name>
    <dbReference type="NCBI Taxonomy" id="110935"/>
    <lineage>
        <taxon>Bacteria</taxon>
        <taxon>Bacillati</taxon>
        <taxon>Actinomycetota</taxon>
        <taxon>Actinomycetes</taxon>
        <taxon>Micrococcales</taxon>
        <taxon>Microbacteriaceae</taxon>
        <taxon>Agreia</taxon>
    </lineage>
</organism>
<dbReference type="GO" id="GO:0051087">
    <property type="term" value="F:protein-folding chaperone binding"/>
    <property type="evidence" value="ECO:0007669"/>
    <property type="project" value="InterPro"/>
</dbReference>
<reference evidence="10" key="4">
    <citation type="submission" date="2017-02" db="EMBL/GenBank/DDBJ databases">
        <authorList>
            <person name="Varghese N."/>
            <person name="Submissions S."/>
        </authorList>
    </citation>
    <scope>NUCLEOTIDE SEQUENCE [LARGE SCALE GENOMIC DNA]</scope>
    <source>
        <strain evidence="10">VKM Ac-2052</strain>
    </source>
</reference>
<comment type="similarity">
    <text evidence="1 3 5">Belongs to the GrpE family.</text>
</comment>
<comment type="subunit">
    <text evidence="3">Homodimer.</text>
</comment>
<dbReference type="InterPro" id="IPR009012">
    <property type="entry name" value="GrpE_head"/>
</dbReference>
<dbReference type="Gene3D" id="3.90.20.20">
    <property type="match status" value="1"/>
</dbReference>
<gene>
    <name evidence="3" type="primary">grpE</name>
    <name evidence="8" type="ORF">SAMN06295879_1106</name>
    <name evidence="7" type="ORF">TZ00_04525</name>
</gene>
<keyword evidence="3" id="KW-0963">Cytoplasm</keyword>
<dbReference type="InterPro" id="IPR013805">
    <property type="entry name" value="GrpE_CC"/>
</dbReference>
<evidence type="ECO:0000256" key="4">
    <source>
        <dbReference type="RuleBase" id="RU000639"/>
    </source>
</evidence>
<dbReference type="GO" id="GO:0051082">
    <property type="term" value="F:unfolded protein binding"/>
    <property type="evidence" value="ECO:0007669"/>
    <property type="project" value="TreeGrafter"/>
</dbReference>
<dbReference type="Proteomes" id="UP000189735">
    <property type="component" value="Unassembled WGS sequence"/>
</dbReference>
<comment type="subcellular location">
    <subcellularLocation>
        <location evidence="3">Cytoplasm</location>
    </subcellularLocation>
</comment>
<dbReference type="PANTHER" id="PTHR21237">
    <property type="entry name" value="GRPE PROTEIN"/>
    <property type="match status" value="1"/>
</dbReference>
<sequence length="218" mass="23080">MTDRSNPENGPDEPVDTPSTSSGNESFPEPAEGQPVDGATADANFIEAEGPDVETSLSDADLSFLEDASSASSSTASDEVLAAERLADLQRVTAEYANYRKRTEANREVERERTVGDVVKVLLPVLDDLDRAEKHGDLGDGPFASIAQKLRGGTERLGLAPFGAVGDVFDPQLHEAIFQQPSADVEVETVADVVETGYYLGSTLLRAAKVVVSTPVSA</sequence>
<evidence type="ECO:0000313" key="7">
    <source>
        <dbReference type="EMBL" id="KJC64908.1"/>
    </source>
</evidence>
<dbReference type="AlphaFoldDB" id="A0A1T4XGT6"/>
<reference evidence="7" key="2">
    <citation type="submission" date="2015-02" db="EMBL/GenBank/DDBJ databases">
        <authorList>
            <person name="Vasilyev I.Y."/>
            <person name="Siniagina M.N."/>
            <person name="Malanin S.Y."/>
            <person name="Boulygina E.A."/>
            <person name="Grygoryeva T.V."/>
            <person name="Yarullina D.R."/>
            <person name="Ilinskaya O.N."/>
        </authorList>
    </citation>
    <scope>NUCLEOTIDE SEQUENCE</scope>
    <source>
        <strain evidence="7">VKM Ac-1804</strain>
    </source>
</reference>
<dbReference type="EMBL" id="FUYG01000003">
    <property type="protein sequence ID" value="SKA88812.1"/>
    <property type="molecule type" value="Genomic_DNA"/>
</dbReference>
<reference evidence="8" key="3">
    <citation type="submission" date="2017-02" db="EMBL/GenBank/DDBJ databases">
        <authorList>
            <person name="Peterson S.W."/>
        </authorList>
    </citation>
    <scope>NUCLEOTIDE SEQUENCE [LARGE SCALE GENOMIC DNA]</scope>
    <source>
        <strain evidence="8">VKM Ac-2052</strain>
    </source>
</reference>
<dbReference type="HAMAP" id="MF_01151">
    <property type="entry name" value="GrpE"/>
    <property type="match status" value="1"/>
</dbReference>
<dbReference type="GO" id="GO:0042803">
    <property type="term" value="F:protein homodimerization activity"/>
    <property type="evidence" value="ECO:0007669"/>
    <property type="project" value="InterPro"/>
</dbReference>
<comment type="function">
    <text evidence="3 4">Participates actively in the response to hyperosmotic and heat shock by preventing the aggregation of stress-denatured proteins, in association with DnaK and GrpE. It is the nucleotide exchange factor for DnaK and may function as a thermosensor. Unfolded proteins bind initially to DnaJ; upon interaction with the DnaJ-bound protein, DnaK hydrolyzes its bound ATP, resulting in the formation of a stable complex. GrpE releases ADP from DnaK; ATP binding to DnaK triggers the release of the substrate protein, thus completing the reaction cycle. Several rounds of ATP-dependent interactions between DnaJ, DnaK and GrpE are required for fully efficient folding.</text>
</comment>
<reference evidence="7 9" key="1">
    <citation type="journal article" date="2001" name="Int. J. Syst. Evol. Microbiol.">
        <title>Agreia bicolorata gen. nov., sp. nov., to accommodate actinobacteria isolated from narrow reed grass infected by the nematode Heteroanguina graminophila.</title>
        <authorList>
            <person name="Evtushenko L.I."/>
            <person name="Dorofeeva L.V."/>
            <person name="Dobrovolskaya T.G."/>
            <person name="Streshinskaya G.M."/>
            <person name="Subbotin S.A."/>
            <person name="Tiedje J.M."/>
        </authorList>
    </citation>
    <scope>NUCLEOTIDE SEQUENCE [LARGE SCALE GENOMIC DNA]</scope>
    <source>
        <strain evidence="7 9">VKM Ac-1804</strain>
    </source>
</reference>
<keyword evidence="9" id="KW-1185">Reference proteome</keyword>
<evidence type="ECO:0000256" key="2">
    <source>
        <dbReference type="ARBA" id="ARBA00023186"/>
    </source>
</evidence>
<proteinExistence type="inferred from homology"/>
<dbReference type="RefSeq" id="WP_044439658.1">
    <property type="nucleotide sequence ID" value="NZ_FUYG01000003.1"/>
</dbReference>